<dbReference type="PANTHER" id="PTHR11735:SF6">
    <property type="entry name" value="TRNA N6-ADENOSINE THREONYLCARBAMOYLTRANSFERASE, MITOCHONDRIAL"/>
    <property type="match status" value="1"/>
</dbReference>
<protein>
    <recommendedName>
        <fullName evidence="1">Gcp-like domain-containing protein</fullName>
    </recommendedName>
</protein>
<dbReference type="Pfam" id="PF00814">
    <property type="entry name" value="TsaD"/>
    <property type="match status" value="1"/>
</dbReference>
<dbReference type="EMBL" id="UINC01164911">
    <property type="protein sequence ID" value="SVD66005.1"/>
    <property type="molecule type" value="Genomic_DNA"/>
</dbReference>
<dbReference type="InterPro" id="IPR043129">
    <property type="entry name" value="ATPase_NBD"/>
</dbReference>
<feature type="non-terminal residue" evidence="2">
    <location>
        <position position="77"/>
    </location>
</feature>
<organism evidence="2">
    <name type="scientific">marine metagenome</name>
    <dbReference type="NCBI Taxonomy" id="408172"/>
    <lineage>
        <taxon>unclassified sequences</taxon>
        <taxon>metagenomes</taxon>
        <taxon>ecological metagenomes</taxon>
    </lineage>
</organism>
<evidence type="ECO:0000313" key="2">
    <source>
        <dbReference type="EMBL" id="SVD66005.1"/>
    </source>
</evidence>
<dbReference type="SUPFAM" id="SSF53067">
    <property type="entry name" value="Actin-like ATPase domain"/>
    <property type="match status" value="1"/>
</dbReference>
<dbReference type="PANTHER" id="PTHR11735">
    <property type="entry name" value="TRNA N6-ADENOSINE THREONYLCARBAMOYLTRANSFERASE"/>
    <property type="match status" value="1"/>
</dbReference>
<accession>A0A382X5W3</accession>
<dbReference type="InterPro" id="IPR000905">
    <property type="entry name" value="Gcp-like_dom"/>
</dbReference>
<sequence>MKILGIETSCDDTGVAIVEDGRNCLSNIISSQEEMHAKYGGIVPEMASRQHLFSIVPAVSSVLENTGIEYDDLDAVA</sequence>
<name>A0A382X5W3_9ZZZZ</name>
<gene>
    <name evidence="2" type="ORF">METZ01_LOCUS418859</name>
</gene>
<dbReference type="AlphaFoldDB" id="A0A382X5W3"/>
<evidence type="ECO:0000259" key="1">
    <source>
        <dbReference type="Pfam" id="PF00814"/>
    </source>
</evidence>
<reference evidence="2" key="1">
    <citation type="submission" date="2018-05" db="EMBL/GenBank/DDBJ databases">
        <authorList>
            <person name="Lanie J.A."/>
            <person name="Ng W.-L."/>
            <person name="Kazmierczak K.M."/>
            <person name="Andrzejewski T.M."/>
            <person name="Davidsen T.M."/>
            <person name="Wayne K.J."/>
            <person name="Tettelin H."/>
            <person name="Glass J.I."/>
            <person name="Rusch D."/>
            <person name="Podicherti R."/>
            <person name="Tsui H.-C.T."/>
            <person name="Winkler M.E."/>
        </authorList>
    </citation>
    <scope>NUCLEOTIDE SEQUENCE</scope>
</reference>
<proteinExistence type="predicted"/>
<dbReference type="Gene3D" id="3.30.420.40">
    <property type="match status" value="1"/>
</dbReference>
<feature type="domain" description="Gcp-like" evidence="1">
    <location>
        <begin position="24"/>
        <end position="77"/>
    </location>
</feature>